<keyword evidence="3" id="KW-0808">Transferase</keyword>
<dbReference type="OrthoDB" id="9790710at2"/>
<organism evidence="3 4">
    <name type="scientific">Compostimonas suwonensis</name>
    <dbReference type="NCBI Taxonomy" id="1048394"/>
    <lineage>
        <taxon>Bacteria</taxon>
        <taxon>Bacillati</taxon>
        <taxon>Actinomycetota</taxon>
        <taxon>Actinomycetes</taxon>
        <taxon>Micrococcales</taxon>
        <taxon>Microbacteriaceae</taxon>
        <taxon>Compostimonas</taxon>
    </lineage>
</organism>
<dbReference type="Pfam" id="PF13692">
    <property type="entry name" value="Glyco_trans_1_4"/>
    <property type="match status" value="1"/>
</dbReference>
<protein>
    <recommendedName>
        <fullName evidence="1">D-inositol 3-phosphate glycosyltransferase</fullName>
    </recommendedName>
</protein>
<feature type="region of interest" description="Disordered" evidence="2">
    <location>
        <begin position="373"/>
        <end position="394"/>
    </location>
</feature>
<dbReference type="SUPFAM" id="SSF53756">
    <property type="entry name" value="UDP-Glycosyltransferase/glycogen phosphorylase"/>
    <property type="match status" value="1"/>
</dbReference>
<feature type="compositionally biased region" description="Low complexity" evidence="2">
    <location>
        <begin position="378"/>
        <end position="394"/>
    </location>
</feature>
<evidence type="ECO:0000256" key="2">
    <source>
        <dbReference type="SAM" id="MobiDB-lite"/>
    </source>
</evidence>
<dbReference type="GO" id="GO:0016757">
    <property type="term" value="F:glycosyltransferase activity"/>
    <property type="evidence" value="ECO:0007669"/>
    <property type="project" value="TreeGrafter"/>
</dbReference>
<proteinExistence type="predicted"/>
<keyword evidence="4" id="KW-1185">Reference proteome</keyword>
<accession>A0A2M9BC90</accession>
<evidence type="ECO:0000313" key="4">
    <source>
        <dbReference type="Proteomes" id="UP000230161"/>
    </source>
</evidence>
<evidence type="ECO:0000256" key="1">
    <source>
        <dbReference type="ARBA" id="ARBA00021292"/>
    </source>
</evidence>
<comment type="caution">
    <text evidence="3">The sequence shown here is derived from an EMBL/GenBank/DDBJ whole genome shotgun (WGS) entry which is preliminary data.</text>
</comment>
<gene>
    <name evidence="3" type="ORF">CLV54_2903</name>
</gene>
<dbReference type="Gene3D" id="3.40.50.2000">
    <property type="entry name" value="Glycogen Phosphorylase B"/>
    <property type="match status" value="2"/>
</dbReference>
<evidence type="ECO:0000313" key="3">
    <source>
        <dbReference type="EMBL" id="PJJ55556.1"/>
    </source>
</evidence>
<dbReference type="AlphaFoldDB" id="A0A2M9BC90"/>
<dbReference type="InterPro" id="IPR050194">
    <property type="entry name" value="Glycosyltransferase_grp1"/>
</dbReference>
<sequence length="394" mass="42724">MTRPESTTIAFVQPFVPSYRRGLFDAIGRGLSSEGLDLEVWHDQPKGIVASRRNAITGPWSVPIKQHRLTVRRRNVTFRNIGGRARQVKAVVAGLASSNLETYRLALDPSVNLMLWGHGRNFTAGNNSVDERLENWLIGRSTHVFTYTDRGAQHLAASGVPVEKISVVRNSTDTVALRAAQASVEPGFAATTASELSLTPGQVGLFVGAFDEPKRLPFLFAAADRIHERLPGFTLVLAGAGPLDDYVRDETAKRPYTRLVGRLELPELGRMSTVVDVILMPGRVGLVAVDALALGVPLATTRYPFHAPEVDYLNDDNAIWTDDSLEAYAEGVIDVLARPDRLGELKTTARRDGDGFSAEQSAQVFVDGILSGLREGGSHASSSKRAGSSEAQTR</sequence>
<dbReference type="EMBL" id="PGFB01000005">
    <property type="protein sequence ID" value="PJJ55556.1"/>
    <property type="molecule type" value="Genomic_DNA"/>
</dbReference>
<dbReference type="PANTHER" id="PTHR45947">
    <property type="entry name" value="SULFOQUINOVOSYL TRANSFERASE SQD2"/>
    <property type="match status" value="1"/>
</dbReference>
<dbReference type="RefSeq" id="WP_157802991.1">
    <property type="nucleotide sequence ID" value="NZ_PGFB01000005.1"/>
</dbReference>
<reference evidence="3 4" key="1">
    <citation type="submission" date="2017-11" db="EMBL/GenBank/DDBJ databases">
        <title>Genomic Encyclopedia of Archaeal and Bacterial Type Strains, Phase II (KMG-II): From Individual Species to Whole Genera.</title>
        <authorList>
            <person name="Goeker M."/>
        </authorList>
    </citation>
    <scope>NUCLEOTIDE SEQUENCE [LARGE SCALE GENOMIC DNA]</scope>
    <source>
        <strain evidence="3 4">DSM 25625</strain>
    </source>
</reference>
<dbReference type="Proteomes" id="UP000230161">
    <property type="component" value="Unassembled WGS sequence"/>
</dbReference>
<dbReference type="PANTHER" id="PTHR45947:SF3">
    <property type="entry name" value="SULFOQUINOVOSYL TRANSFERASE SQD2"/>
    <property type="match status" value="1"/>
</dbReference>
<name>A0A2M9BC90_9MICO</name>